<sequence length="140" mass="15453">MGPYSIISHIGTNAYRLDIPASMGIHLVFNVEDLKSYYDPHVYVDPSSGDAQPPPPPLMLPYHPHSPTTPDGHYSTPIVETHPPGGLSTLVSPTTLSIAPGSTTREMSDESITKVRSHQFFSTTDGPRYRYLVHWQGRPD</sequence>
<dbReference type="Pfam" id="PF24626">
    <property type="entry name" value="SH3_Tf2-1"/>
    <property type="match status" value="1"/>
</dbReference>
<evidence type="ECO:0000313" key="3">
    <source>
        <dbReference type="EMBL" id="KAK8914621.1"/>
    </source>
</evidence>
<accession>A0AAP0AU86</accession>
<feature type="domain" description="Tf2-1-like SH3-like" evidence="2">
    <location>
        <begin position="1"/>
        <end position="37"/>
    </location>
</feature>
<dbReference type="InterPro" id="IPR056924">
    <property type="entry name" value="SH3_Tf2-1"/>
</dbReference>
<protein>
    <recommendedName>
        <fullName evidence="2">Tf2-1-like SH3-like domain-containing protein</fullName>
    </recommendedName>
</protein>
<evidence type="ECO:0000259" key="2">
    <source>
        <dbReference type="Pfam" id="PF24626"/>
    </source>
</evidence>
<dbReference type="AlphaFoldDB" id="A0AAP0AU86"/>
<gene>
    <name evidence="3" type="ORF">KSP39_PZI023465</name>
</gene>
<evidence type="ECO:0000256" key="1">
    <source>
        <dbReference type="SAM" id="MobiDB-lite"/>
    </source>
</evidence>
<proteinExistence type="predicted"/>
<organism evidence="3 4">
    <name type="scientific">Platanthera zijinensis</name>
    <dbReference type="NCBI Taxonomy" id="2320716"/>
    <lineage>
        <taxon>Eukaryota</taxon>
        <taxon>Viridiplantae</taxon>
        <taxon>Streptophyta</taxon>
        <taxon>Embryophyta</taxon>
        <taxon>Tracheophyta</taxon>
        <taxon>Spermatophyta</taxon>
        <taxon>Magnoliopsida</taxon>
        <taxon>Liliopsida</taxon>
        <taxon>Asparagales</taxon>
        <taxon>Orchidaceae</taxon>
        <taxon>Orchidoideae</taxon>
        <taxon>Orchideae</taxon>
        <taxon>Orchidinae</taxon>
        <taxon>Platanthera</taxon>
    </lineage>
</organism>
<dbReference type="Proteomes" id="UP001418222">
    <property type="component" value="Unassembled WGS sequence"/>
</dbReference>
<evidence type="ECO:0000313" key="4">
    <source>
        <dbReference type="Proteomes" id="UP001418222"/>
    </source>
</evidence>
<comment type="caution">
    <text evidence="3">The sequence shown here is derived from an EMBL/GenBank/DDBJ whole genome shotgun (WGS) entry which is preliminary data.</text>
</comment>
<name>A0AAP0AU86_9ASPA</name>
<feature type="region of interest" description="Disordered" evidence="1">
    <location>
        <begin position="45"/>
        <end position="86"/>
    </location>
</feature>
<reference evidence="3 4" key="1">
    <citation type="journal article" date="2022" name="Nat. Plants">
        <title>Genomes of leafy and leafless Platanthera orchids illuminate the evolution of mycoheterotrophy.</title>
        <authorList>
            <person name="Li M.H."/>
            <person name="Liu K.W."/>
            <person name="Li Z."/>
            <person name="Lu H.C."/>
            <person name="Ye Q.L."/>
            <person name="Zhang D."/>
            <person name="Wang J.Y."/>
            <person name="Li Y.F."/>
            <person name="Zhong Z.M."/>
            <person name="Liu X."/>
            <person name="Yu X."/>
            <person name="Liu D.K."/>
            <person name="Tu X.D."/>
            <person name="Liu B."/>
            <person name="Hao Y."/>
            <person name="Liao X.Y."/>
            <person name="Jiang Y.T."/>
            <person name="Sun W.H."/>
            <person name="Chen J."/>
            <person name="Chen Y.Q."/>
            <person name="Ai Y."/>
            <person name="Zhai J.W."/>
            <person name="Wu S.S."/>
            <person name="Zhou Z."/>
            <person name="Hsiao Y.Y."/>
            <person name="Wu W.L."/>
            <person name="Chen Y.Y."/>
            <person name="Lin Y.F."/>
            <person name="Hsu J.L."/>
            <person name="Li C.Y."/>
            <person name="Wang Z.W."/>
            <person name="Zhao X."/>
            <person name="Zhong W.Y."/>
            <person name="Ma X.K."/>
            <person name="Ma L."/>
            <person name="Huang J."/>
            <person name="Chen G.Z."/>
            <person name="Huang M.Z."/>
            <person name="Huang L."/>
            <person name="Peng D.H."/>
            <person name="Luo Y.B."/>
            <person name="Zou S.Q."/>
            <person name="Chen S.P."/>
            <person name="Lan S."/>
            <person name="Tsai W.C."/>
            <person name="Van de Peer Y."/>
            <person name="Liu Z.J."/>
        </authorList>
    </citation>
    <scope>NUCLEOTIDE SEQUENCE [LARGE SCALE GENOMIC DNA]</scope>
    <source>
        <strain evidence="3">Lor287</strain>
    </source>
</reference>
<dbReference type="EMBL" id="JBBWWQ010000021">
    <property type="protein sequence ID" value="KAK8914621.1"/>
    <property type="molecule type" value="Genomic_DNA"/>
</dbReference>
<keyword evidence="4" id="KW-1185">Reference proteome</keyword>